<reference evidence="1 2" key="1">
    <citation type="journal article" date="2002" name="Nature">
        <title>Genome sequence and comparative analysis of the model rodent malaria parasite Plasmodium yoelii yoelii.</title>
        <authorList>
            <person name="Carlton J.M."/>
            <person name="Angiuoli S.V."/>
            <person name="Suh B.B."/>
            <person name="Kooij T.W."/>
            <person name="Pertea M."/>
            <person name="Silva J.C."/>
            <person name="Ermolaeva M.D."/>
            <person name="Allen J.E."/>
            <person name="Selengut J.D."/>
            <person name="Koo H.L."/>
            <person name="Peterson J.D."/>
            <person name="Pop M."/>
            <person name="Kosack D.S."/>
            <person name="Shumway M.F."/>
            <person name="Bidwell S.L."/>
            <person name="Shallom S.J."/>
            <person name="van Aken S.E."/>
            <person name="Riedmuller S.B."/>
            <person name="Feldblyum T.V."/>
            <person name="Cho J.K."/>
            <person name="Quackenbush J."/>
            <person name="Sedegah M."/>
            <person name="Shoaibi A."/>
            <person name="Cummings L.M."/>
            <person name="Florens L."/>
            <person name="Yates J.R."/>
            <person name="Raine J.D."/>
            <person name="Sinden R.E."/>
            <person name="Harris M.A."/>
            <person name="Cunningham D.A."/>
            <person name="Preiser P.R."/>
            <person name="Bergman L.W."/>
            <person name="Vaidya A.B."/>
            <person name="van Lin L.H."/>
            <person name="Janse C.J."/>
            <person name="Waters A.P."/>
            <person name="Smith H.O."/>
            <person name="White O.R."/>
            <person name="Salzberg S.L."/>
            <person name="Venter J.C."/>
            <person name="Fraser C.M."/>
            <person name="Hoffman S.L."/>
            <person name="Gardner M.J."/>
            <person name="Carucci D.J."/>
        </authorList>
    </citation>
    <scope>NUCLEOTIDE SEQUENCE [LARGE SCALE GENOMIC DNA]</scope>
    <source>
        <strain evidence="1 2">17XNL</strain>
    </source>
</reference>
<dbReference type="KEGG" id="pyo:PY17X_1415500"/>
<dbReference type="InParanoid" id="Q7RFW8"/>
<dbReference type="PaxDb" id="73239-Q7RFW8"/>
<gene>
    <name evidence="1" type="ORF">PY04584</name>
</gene>
<evidence type="ECO:0000313" key="1">
    <source>
        <dbReference type="EMBL" id="EAA16471.1"/>
    </source>
</evidence>
<name>Q7RFW8_PLAYO</name>
<protein>
    <submittedName>
        <fullName evidence="1">Uncharacterized protein</fullName>
    </submittedName>
</protein>
<dbReference type="AlphaFoldDB" id="Q7RFW8"/>
<dbReference type="FunCoup" id="Q7RFW8">
    <property type="interactions" value="692"/>
</dbReference>
<sequence length="566" mass="65782">MINISNILFLIFLRIFFSPFKIYYIPVAFAHTIINIVLIQKKMAEPEQSHNNTVNTNLNTQYNVRNLASQTEGAEYKIYEHPASRNVIESSSYQMDTPYYNHGEINTHSINLYNKENYINGNSKLILEPNNSFNVSSLQPQGVEHYDYVNEPISYIDNYGNPVEINNKYIISNDNMKYDINSEIEKTRIYPNIIPQLNSSHMLNLNNNISNADINKYNDSNNTNDIYGYLNNNVSNLNYDYIMKNYDGGLYNNHNNNNHNIGNIIPLNSMQNLSNINELYGINQLDGIDDPNSMDNIKSMPFNLQDNINSYNNEKYIPLPIDNFPYIFNKTPMETDEDDKRYSKLRGIYNVGNVGNVGNIGNIGDLKMNSKKTKCIHNHSKNIDQLQAIVCLQKLEEIPVPFLNINDIKYSINVYFNSYDDILQKYQSKFYNCKLNESDNYADCDFQNEIISLPFNNEEFIYLKVIETSAYKTEITGRLQLKVKSLSQEYPLRIPVIGDDGNSKGFLIMNFFVTSSYHYIKNDMLIDRESLPNKTKSTRIRRKNGGFHFFENFTKWCCEITDHHMN</sequence>
<organism evidence="1 2">
    <name type="scientific">Plasmodium yoelii yoelii</name>
    <dbReference type="NCBI Taxonomy" id="73239"/>
    <lineage>
        <taxon>Eukaryota</taxon>
        <taxon>Sar</taxon>
        <taxon>Alveolata</taxon>
        <taxon>Apicomplexa</taxon>
        <taxon>Aconoidasida</taxon>
        <taxon>Haemosporida</taxon>
        <taxon>Plasmodiidae</taxon>
        <taxon>Plasmodium</taxon>
        <taxon>Plasmodium (Vinckeia)</taxon>
    </lineage>
</organism>
<keyword evidence="2" id="KW-1185">Reference proteome</keyword>
<proteinExistence type="predicted"/>
<dbReference type="Proteomes" id="UP000008553">
    <property type="component" value="Unassembled WGS sequence"/>
</dbReference>
<dbReference type="EMBL" id="AABL01001405">
    <property type="protein sequence ID" value="EAA16471.1"/>
    <property type="molecule type" value="Genomic_DNA"/>
</dbReference>
<evidence type="ECO:0000313" key="2">
    <source>
        <dbReference type="Proteomes" id="UP000008553"/>
    </source>
</evidence>
<comment type="caution">
    <text evidence="1">The sequence shown here is derived from an EMBL/GenBank/DDBJ whole genome shotgun (WGS) entry which is preliminary data.</text>
</comment>
<accession>Q7RFW8</accession>